<gene>
    <name evidence="2" type="ORF">Vafri_16067</name>
</gene>
<evidence type="ECO:0000256" key="1">
    <source>
        <dbReference type="SAM" id="MobiDB-lite"/>
    </source>
</evidence>
<feature type="region of interest" description="Disordered" evidence="1">
    <location>
        <begin position="543"/>
        <end position="565"/>
    </location>
</feature>
<name>A0A8J4BI33_9CHLO</name>
<sequence length="1002" mass="101401">MPSAALQKLASGLSSGGTGVNDHSTPLTSRGGGGGGVIRGILQSLRAGLTTEAGSPRRSRTGFVDGQSTPRGSNIQNANSTHLDGIRVDSDVSDAEDSRSRLLSSGPNGYAGYSLMSRTPTSSDNGHIVLPLEVSMAASRSYSGRQATPARSASSARPSFEAARIEASATSYKVHSTGRSTTSGPTPLAESAKMLLGQSLQLQSSLFQASVPTSASAGSPVQPGHQEHVWTATASAKSLTPDATKGQQIPVQEITCTAKTLAQESTSRAPSLTATVTPEIQPSKPASVTEGQPSKLAAKLRAFRPSLRKRLLEASTGSGGAQGPLPSAKHAEKDSPDGNISDASGDSGDGAEAASVGGSVDGCDSCTAGVAAVAAAAAAGGPVVDGVKGRPNAADTAMGLSTSDTLVLQHHRQECQEQQQQQQQWHCRSASTNELSAMAVSQAVQRLQMRQQQEKAAARFARGSLHLPIVGAGGGGSGNSLYNQCNTTQQPYQGHGQRDVASSSSSQRVLSATSDVSGNGTFASANGAANGASAPYSESSIVGLSSTQLHSQPRMSPGGPRRLTAPQVRSCAGNYAFQHALYDAHRTAANGGMESHLSGSHASAVDTAADKGGLDEWLGGDVPDMSRGRVPRTPASDLDRKSSMSYTEGRISAAERLQAMVSTAASTGGDEAASYLQQLLLPEIPSTASVDLQYSNASTRVPSVVALAYGSSGGPAAGGGPGAPVGGLWGLVQTSCSPFTYGGYGEMHPPSSPATSTTTAAAAVAAAAGLSGGVSGYLRHSSAQGHSQYGGPASFGGSSGPGSRPGSAILNSQTAPTSLFGGTQRYSSAGGIGVGVGGSATSVSDTYSSMPDVQSTAGPHANKTAAQLVEELRELYTAPAAPATAAVADQTLLPPPLRRNVHPASSGAVPAANAAAKGGEFGSASCGGGLDDLVTVTTAVESSAPHQPQLRDELIAALWRLLRAKDSEAVSYLLAVDPASKPNGPIAPMLKEMRSWVYLNMW</sequence>
<evidence type="ECO:0000313" key="3">
    <source>
        <dbReference type="Proteomes" id="UP000747399"/>
    </source>
</evidence>
<accession>A0A8J4BI33</accession>
<feature type="compositionally biased region" description="Low complexity" evidence="1">
    <location>
        <begin position="341"/>
        <end position="357"/>
    </location>
</feature>
<proteinExistence type="predicted"/>
<feature type="region of interest" description="Disordered" evidence="1">
    <location>
        <begin position="314"/>
        <end position="357"/>
    </location>
</feature>
<feature type="compositionally biased region" description="Low complexity" evidence="1">
    <location>
        <begin position="177"/>
        <end position="187"/>
    </location>
</feature>
<evidence type="ECO:0000313" key="2">
    <source>
        <dbReference type="EMBL" id="GIL61660.1"/>
    </source>
</evidence>
<dbReference type="Proteomes" id="UP000747399">
    <property type="component" value="Unassembled WGS sequence"/>
</dbReference>
<organism evidence="2 3">
    <name type="scientific">Volvox africanus</name>
    <dbReference type="NCBI Taxonomy" id="51714"/>
    <lineage>
        <taxon>Eukaryota</taxon>
        <taxon>Viridiplantae</taxon>
        <taxon>Chlorophyta</taxon>
        <taxon>core chlorophytes</taxon>
        <taxon>Chlorophyceae</taxon>
        <taxon>CS clade</taxon>
        <taxon>Chlamydomonadales</taxon>
        <taxon>Volvocaceae</taxon>
        <taxon>Volvox</taxon>
    </lineage>
</organism>
<dbReference type="EMBL" id="BNCO01000046">
    <property type="protein sequence ID" value="GIL61660.1"/>
    <property type="molecule type" value="Genomic_DNA"/>
</dbReference>
<comment type="caution">
    <text evidence="2">The sequence shown here is derived from an EMBL/GenBank/DDBJ whole genome shotgun (WGS) entry which is preliminary data.</text>
</comment>
<keyword evidence="3" id="KW-1185">Reference proteome</keyword>
<feature type="compositionally biased region" description="Polar residues" evidence="1">
    <location>
        <begin position="543"/>
        <end position="554"/>
    </location>
</feature>
<feature type="compositionally biased region" description="Polar residues" evidence="1">
    <location>
        <begin position="262"/>
        <end position="292"/>
    </location>
</feature>
<feature type="region of interest" description="Disordered" evidence="1">
    <location>
        <begin position="262"/>
        <end position="295"/>
    </location>
</feature>
<feature type="region of interest" description="Disordered" evidence="1">
    <location>
        <begin position="618"/>
        <end position="644"/>
    </location>
</feature>
<feature type="region of interest" description="Disordered" evidence="1">
    <location>
        <begin position="50"/>
        <end position="81"/>
    </location>
</feature>
<feature type="region of interest" description="Disordered" evidence="1">
    <location>
        <begin position="486"/>
        <end position="515"/>
    </location>
</feature>
<feature type="compositionally biased region" description="Polar residues" evidence="1">
    <location>
        <begin position="66"/>
        <end position="81"/>
    </location>
</feature>
<feature type="region of interest" description="Disordered" evidence="1">
    <location>
        <begin position="169"/>
        <end position="188"/>
    </location>
</feature>
<reference evidence="2" key="1">
    <citation type="journal article" date="2021" name="Proc. Natl. Acad. Sci. U.S.A.">
        <title>Three genomes in the algal genus Volvox reveal the fate of a haploid sex-determining region after a transition to homothallism.</title>
        <authorList>
            <person name="Yamamoto K."/>
            <person name="Hamaji T."/>
            <person name="Kawai-Toyooka H."/>
            <person name="Matsuzaki R."/>
            <person name="Takahashi F."/>
            <person name="Nishimura Y."/>
            <person name="Kawachi M."/>
            <person name="Noguchi H."/>
            <person name="Minakuchi Y."/>
            <person name="Umen J.G."/>
            <person name="Toyoda A."/>
            <person name="Nozaki H."/>
        </authorList>
    </citation>
    <scope>NUCLEOTIDE SEQUENCE</scope>
    <source>
        <strain evidence="2">NIES-3780</strain>
    </source>
</reference>
<protein>
    <submittedName>
        <fullName evidence="2">Uncharacterized protein</fullName>
    </submittedName>
</protein>
<dbReference type="AlphaFoldDB" id="A0A8J4BI33"/>
<feature type="region of interest" description="Disordered" evidence="1">
    <location>
        <begin position="1"/>
        <end position="36"/>
    </location>
</feature>
<feature type="region of interest" description="Disordered" evidence="1">
    <location>
        <begin position="782"/>
        <end position="815"/>
    </location>
</feature>